<comment type="caution">
    <text evidence="2">The sequence shown here is derived from an EMBL/GenBank/DDBJ whole genome shotgun (WGS) entry which is preliminary data.</text>
</comment>
<proteinExistence type="predicted"/>
<reference evidence="3" key="1">
    <citation type="journal article" date="2019" name="Int. J. Syst. Evol. Microbiol.">
        <title>The Global Catalogue of Microorganisms (GCM) 10K type strain sequencing project: providing services to taxonomists for standard genome sequencing and annotation.</title>
        <authorList>
            <consortium name="The Broad Institute Genomics Platform"/>
            <consortium name="The Broad Institute Genome Sequencing Center for Infectious Disease"/>
            <person name="Wu L."/>
            <person name="Ma J."/>
        </authorList>
    </citation>
    <scope>NUCLEOTIDE SEQUENCE [LARGE SCALE GENOMIC DNA]</scope>
    <source>
        <strain evidence="3">JCM 18303</strain>
    </source>
</reference>
<evidence type="ECO:0000313" key="3">
    <source>
        <dbReference type="Proteomes" id="UP001428817"/>
    </source>
</evidence>
<protein>
    <submittedName>
        <fullName evidence="2">Uncharacterized protein</fullName>
    </submittedName>
</protein>
<sequence>MNKRRPRRRVVEYSGQIQRVGGSEGRRLQAELAAVVRELLVWAAEDREDRLADGRGEAQRDRVVDPRGTGGDERAAA</sequence>
<name>A0ABP9Q2W5_9PSEU</name>
<dbReference type="EMBL" id="BAABJP010000010">
    <property type="protein sequence ID" value="GAA5155872.1"/>
    <property type="molecule type" value="Genomic_DNA"/>
</dbReference>
<organism evidence="2 3">
    <name type="scientific">Pseudonocardia eucalypti</name>
    <dbReference type="NCBI Taxonomy" id="648755"/>
    <lineage>
        <taxon>Bacteria</taxon>
        <taxon>Bacillati</taxon>
        <taxon>Actinomycetota</taxon>
        <taxon>Actinomycetes</taxon>
        <taxon>Pseudonocardiales</taxon>
        <taxon>Pseudonocardiaceae</taxon>
        <taxon>Pseudonocardia</taxon>
    </lineage>
</organism>
<feature type="region of interest" description="Disordered" evidence="1">
    <location>
        <begin position="51"/>
        <end position="77"/>
    </location>
</feature>
<evidence type="ECO:0000313" key="2">
    <source>
        <dbReference type="EMBL" id="GAA5155872.1"/>
    </source>
</evidence>
<dbReference type="Proteomes" id="UP001428817">
    <property type="component" value="Unassembled WGS sequence"/>
</dbReference>
<keyword evidence="3" id="KW-1185">Reference proteome</keyword>
<evidence type="ECO:0000256" key="1">
    <source>
        <dbReference type="SAM" id="MobiDB-lite"/>
    </source>
</evidence>
<accession>A0ABP9Q2W5</accession>
<gene>
    <name evidence="2" type="ORF">GCM10023321_30310</name>
</gene>